<dbReference type="Gene3D" id="1.20.120.160">
    <property type="entry name" value="HPT domain"/>
    <property type="match status" value="1"/>
</dbReference>
<dbReference type="InterPro" id="IPR003594">
    <property type="entry name" value="HATPase_dom"/>
</dbReference>
<keyword evidence="11" id="KW-1133">Transmembrane helix</keyword>
<dbReference type="InterPro" id="IPR036641">
    <property type="entry name" value="HPT_dom_sf"/>
</dbReference>
<dbReference type="InterPro" id="IPR008207">
    <property type="entry name" value="Sig_transdc_His_kin_Hpt_dom"/>
</dbReference>
<keyword evidence="13" id="KW-0472">Membrane</keyword>
<dbReference type="SUPFAM" id="SSF47226">
    <property type="entry name" value="Histidine-containing phosphotransfer domain, HPT domain"/>
    <property type="match status" value="1"/>
</dbReference>
<evidence type="ECO:0000256" key="14">
    <source>
        <dbReference type="ARBA" id="ARBA00064003"/>
    </source>
</evidence>
<comment type="subcellular location">
    <subcellularLocation>
        <location evidence="2">Cell membrane</location>
        <topology evidence="2">Multi-pass membrane protein</topology>
    </subcellularLocation>
</comment>
<dbReference type="Gene3D" id="1.10.287.130">
    <property type="match status" value="1"/>
</dbReference>
<dbReference type="InterPro" id="IPR036890">
    <property type="entry name" value="HATPase_C_sf"/>
</dbReference>
<dbReference type="STRING" id="1122209.SAMN02745752_02210"/>
<dbReference type="SUPFAM" id="SSF52172">
    <property type="entry name" value="CheY-like"/>
    <property type="match status" value="2"/>
</dbReference>
<evidence type="ECO:0000256" key="2">
    <source>
        <dbReference type="ARBA" id="ARBA00004651"/>
    </source>
</evidence>
<dbReference type="SMART" id="SM00448">
    <property type="entry name" value="REC"/>
    <property type="match status" value="2"/>
</dbReference>
<dbReference type="PROSITE" id="PS50110">
    <property type="entry name" value="RESPONSE_REGULATORY"/>
    <property type="match status" value="2"/>
</dbReference>
<dbReference type="InterPro" id="IPR005467">
    <property type="entry name" value="His_kinase_dom"/>
</dbReference>
<dbReference type="Proteomes" id="UP000182350">
    <property type="component" value="Unassembled WGS sequence"/>
</dbReference>
<feature type="domain" description="Response regulatory" evidence="19">
    <location>
        <begin position="571"/>
        <end position="690"/>
    </location>
</feature>
<dbReference type="CDD" id="cd17546">
    <property type="entry name" value="REC_hyHK_CKI1_RcsC-like"/>
    <property type="match status" value="2"/>
</dbReference>
<evidence type="ECO:0000313" key="22">
    <source>
        <dbReference type="Proteomes" id="UP000182350"/>
    </source>
</evidence>
<keyword evidence="9 21" id="KW-0418">Kinase</keyword>
<keyword evidence="6" id="KW-0808">Transferase</keyword>
<evidence type="ECO:0000256" key="6">
    <source>
        <dbReference type="ARBA" id="ARBA00022679"/>
    </source>
</evidence>
<sequence>MKQSSDLAILYDIALSMGSSADLDTLLQDALQTLLTRLNASCIQVLQAIEHREEIRHEGLGEEAVCTLRLEWQPRTCLPCLSQHQTLNCPELPQLPTYITDWPSWSRQLPMQLDVDQGHLYLFNLPGFGLLLLLKEDQPLSDSLFQALPPLMDKLGRFCRGCLNEAELHRQIEVARAASKAKSQFLANMSHEIRTPMNGIIGMLELVLGTELEREQKEHLDLARMSAEHLLEIINHLLDLSKIEAGKLDLQPRVFDLPELIGLTMRSLSSRAQLKQLQLHYDMSPDLPRYVYADPSRLRQMLINLLGNAIKFTQNGEVHLTVERLSGSDNPQPVIRFSVRDTGIGMSPEALQKVFEPFEQVNSERNRQFEGTGLGLSIVRELTHMMQGEVFASSVPEQGSVFTLQVPMSEAEQPESGTIQNINLTRYRVLLVDDQPVNRRVLSAMLTQLEVPHGFATSGPEALFQLRHEAEHQPYDLVLLDANLPGMGGFQVAERITRDPAIKNTQVVILTASAEAGDAQRCRDLGLTGYLTKPIIMTELHATLNQVLGQVKVHQSGLQGSNDEHYSRGLNLLLAEDNPVNQKLAIKLLERYQHQITVVPDGQTALELLQQQDFDLVLMDVMMPVMDGLEATRQWREYEQAHHLPLTPILAMTANAMQGDRERCLAEGMQGYVAKPVVPTLLYEEMERVMQQYAPQKPEEERLQGTGELDDLLDMADALLAEVIHPSTEEETESSENTPIQWQKALDSLGGDESLLLQVLQMFIDDYPSYQQQLEQHWQQQNQAELGATAHTLKSLLATFGAEAARSTAADLEQGAKNGVSMAELQPLYENLQEQLLQLLPQFKALTQQKNFNKI</sequence>
<dbReference type="PRINTS" id="PR00344">
    <property type="entry name" value="BCTRLSENSOR"/>
</dbReference>
<dbReference type="GO" id="GO:0005524">
    <property type="term" value="F:ATP binding"/>
    <property type="evidence" value="ECO:0007669"/>
    <property type="project" value="UniProtKB-KW"/>
</dbReference>
<dbReference type="EC" id="2.7.13.3" evidence="3"/>
<evidence type="ECO:0000256" key="5">
    <source>
        <dbReference type="ARBA" id="ARBA00022553"/>
    </source>
</evidence>
<comment type="catalytic activity">
    <reaction evidence="1">
        <text>ATP + protein L-histidine = ADP + protein N-phospho-L-histidine.</text>
        <dbReference type="EC" id="2.7.13.3"/>
    </reaction>
</comment>
<evidence type="ECO:0000313" key="21">
    <source>
        <dbReference type="EMBL" id="SFX60465.1"/>
    </source>
</evidence>
<keyword evidence="7" id="KW-0812">Transmembrane</keyword>
<dbReference type="GO" id="GO:0000155">
    <property type="term" value="F:phosphorelay sensor kinase activity"/>
    <property type="evidence" value="ECO:0007669"/>
    <property type="project" value="InterPro"/>
</dbReference>
<dbReference type="OrthoDB" id="5555669at2"/>
<feature type="modified residue" description="4-aspartylphosphate" evidence="17">
    <location>
        <position position="481"/>
    </location>
</feature>
<organism evidence="21 22">
    <name type="scientific">Marinospirillum alkaliphilum DSM 21637</name>
    <dbReference type="NCBI Taxonomy" id="1122209"/>
    <lineage>
        <taxon>Bacteria</taxon>
        <taxon>Pseudomonadati</taxon>
        <taxon>Pseudomonadota</taxon>
        <taxon>Gammaproteobacteria</taxon>
        <taxon>Oceanospirillales</taxon>
        <taxon>Oceanospirillaceae</taxon>
        <taxon>Marinospirillum</taxon>
    </lineage>
</organism>
<evidence type="ECO:0000256" key="12">
    <source>
        <dbReference type="ARBA" id="ARBA00023012"/>
    </source>
</evidence>
<dbReference type="PANTHER" id="PTHR45339">
    <property type="entry name" value="HYBRID SIGNAL TRANSDUCTION HISTIDINE KINASE J"/>
    <property type="match status" value="1"/>
</dbReference>
<keyword evidence="10" id="KW-0067">ATP-binding</keyword>
<proteinExistence type="predicted"/>
<dbReference type="CDD" id="cd00082">
    <property type="entry name" value="HisKA"/>
    <property type="match status" value="1"/>
</dbReference>
<evidence type="ECO:0000256" key="16">
    <source>
        <dbReference type="PROSITE-ProRule" id="PRU00110"/>
    </source>
</evidence>
<keyword evidence="4" id="KW-1003">Cell membrane</keyword>
<reference evidence="21 22" key="1">
    <citation type="submission" date="2016-11" db="EMBL/GenBank/DDBJ databases">
        <authorList>
            <person name="Jaros S."/>
            <person name="Januszkiewicz K."/>
            <person name="Wedrychowicz H."/>
        </authorList>
    </citation>
    <scope>NUCLEOTIDE SEQUENCE [LARGE SCALE GENOMIC DNA]</scope>
    <source>
        <strain evidence="21 22">DSM 21637</strain>
    </source>
</reference>
<dbReference type="AlphaFoldDB" id="A0A1K1YEV9"/>
<dbReference type="InterPro" id="IPR011006">
    <property type="entry name" value="CheY-like_superfamily"/>
</dbReference>
<dbReference type="Gene3D" id="3.40.50.2300">
    <property type="match status" value="2"/>
</dbReference>
<feature type="domain" description="Histidine kinase" evidence="18">
    <location>
        <begin position="188"/>
        <end position="410"/>
    </location>
</feature>
<evidence type="ECO:0000256" key="13">
    <source>
        <dbReference type="ARBA" id="ARBA00023136"/>
    </source>
</evidence>
<comment type="subunit">
    <text evidence="14">At low DSF concentrations, interacts with RpfF.</text>
</comment>
<accession>A0A1K1YEV9</accession>
<dbReference type="FunFam" id="1.10.287.130:FF:000002">
    <property type="entry name" value="Two-component osmosensing histidine kinase"/>
    <property type="match status" value="1"/>
</dbReference>
<keyword evidence="12" id="KW-0902">Two-component regulatory system</keyword>
<feature type="modified residue" description="4-aspartylphosphate" evidence="17">
    <location>
        <position position="620"/>
    </location>
</feature>
<dbReference type="InterPro" id="IPR036097">
    <property type="entry name" value="HisK_dim/P_sf"/>
</dbReference>
<dbReference type="Pfam" id="PF00512">
    <property type="entry name" value="HisKA"/>
    <property type="match status" value="1"/>
</dbReference>
<dbReference type="Pfam" id="PF00072">
    <property type="entry name" value="Response_reg"/>
    <property type="match status" value="2"/>
</dbReference>
<dbReference type="SUPFAM" id="SSF47384">
    <property type="entry name" value="Homodimeric domain of signal transducing histidine kinase"/>
    <property type="match status" value="1"/>
</dbReference>
<dbReference type="FunFam" id="3.30.565.10:FF:000010">
    <property type="entry name" value="Sensor histidine kinase RcsC"/>
    <property type="match status" value="1"/>
</dbReference>
<dbReference type="Pfam" id="PF01627">
    <property type="entry name" value="Hpt"/>
    <property type="match status" value="1"/>
</dbReference>
<gene>
    <name evidence="21" type="ORF">SAMN02745752_02210</name>
</gene>
<dbReference type="Pfam" id="PF02518">
    <property type="entry name" value="HATPase_c"/>
    <property type="match status" value="1"/>
</dbReference>
<keyword evidence="5 17" id="KW-0597">Phosphoprotein</keyword>
<dbReference type="InterPro" id="IPR003661">
    <property type="entry name" value="HisK_dim/P_dom"/>
</dbReference>
<evidence type="ECO:0000259" key="19">
    <source>
        <dbReference type="PROSITE" id="PS50110"/>
    </source>
</evidence>
<evidence type="ECO:0000256" key="8">
    <source>
        <dbReference type="ARBA" id="ARBA00022741"/>
    </source>
</evidence>
<evidence type="ECO:0000256" key="11">
    <source>
        <dbReference type="ARBA" id="ARBA00022989"/>
    </source>
</evidence>
<keyword evidence="22" id="KW-1185">Reference proteome</keyword>
<dbReference type="SMART" id="SM00388">
    <property type="entry name" value="HisKA"/>
    <property type="match status" value="1"/>
</dbReference>
<dbReference type="SMART" id="SM00387">
    <property type="entry name" value="HATPase_c"/>
    <property type="match status" value="1"/>
</dbReference>
<dbReference type="PROSITE" id="PS50109">
    <property type="entry name" value="HIS_KIN"/>
    <property type="match status" value="1"/>
</dbReference>
<evidence type="ECO:0000259" key="20">
    <source>
        <dbReference type="PROSITE" id="PS50894"/>
    </source>
</evidence>
<dbReference type="SUPFAM" id="SSF55874">
    <property type="entry name" value="ATPase domain of HSP90 chaperone/DNA topoisomerase II/histidine kinase"/>
    <property type="match status" value="1"/>
</dbReference>
<feature type="domain" description="HPt" evidence="20">
    <location>
        <begin position="752"/>
        <end position="846"/>
    </location>
</feature>
<evidence type="ECO:0000256" key="1">
    <source>
        <dbReference type="ARBA" id="ARBA00000085"/>
    </source>
</evidence>
<dbReference type="PROSITE" id="PS50894">
    <property type="entry name" value="HPT"/>
    <property type="match status" value="1"/>
</dbReference>
<dbReference type="InterPro" id="IPR001789">
    <property type="entry name" value="Sig_transdc_resp-reg_receiver"/>
</dbReference>
<dbReference type="PANTHER" id="PTHR45339:SF1">
    <property type="entry name" value="HYBRID SIGNAL TRANSDUCTION HISTIDINE KINASE J"/>
    <property type="match status" value="1"/>
</dbReference>
<evidence type="ECO:0000256" key="7">
    <source>
        <dbReference type="ARBA" id="ARBA00022692"/>
    </source>
</evidence>
<evidence type="ECO:0000256" key="10">
    <source>
        <dbReference type="ARBA" id="ARBA00022840"/>
    </source>
</evidence>
<name>A0A1K1YEV9_9GAMM</name>
<keyword evidence="8" id="KW-0547">Nucleotide-binding</keyword>
<evidence type="ECO:0000256" key="3">
    <source>
        <dbReference type="ARBA" id="ARBA00012438"/>
    </source>
</evidence>
<dbReference type="EMBL" id="FPJW01000008">
    <property type="protein sequence ID" value="SFX60465.1"/>
    <property type="molecule type" value="Genomic_DNA"/>
</dbReference>
<evidence type="ECO:0000256" key="4">
    <source>
        <dbReference type="ARBA" id="ARBA00022475"/>
    </source>
</evidence>
<dbReference type="GO" id="GO:0005886">
    <property type="term" value="C:plasma membrane"/>
    <property type="evidence" value="ECO:0007669"/>
    <property type="project" value="UniProtKB-SubCell"/>
</dbReference>
<dbReference type="SUPFAM" id="SSF55781">
    <property type="entry name" value="GAF domain-like"/>
    <property type="match status" value="1"/>
</dbReference>
<evidence type="ECO:0000256" key="9">
    <source>
        <dbReference type="ARBA" id="ARBA00022777"/>
    </source>
</evidence>
<dbReference type="CDD" id="cd16922">
    <property type="entry name" value="HATPase_EvgS-ArcB-TorS-like"/>
    <property type="match status" value="1"/>
</dbReference>
<protein>
    <recommendedName>
        <fullName evidence="15">Sensory/regulatory protein RpfC</fullName>
        <ecNumber evidence="3">2.7.13.3</ecNumber>
    </recommendedName>
</protein>
<feature type="modified residue" description="Phosphohistidine" evidence="16">
    <location>
        <position position="791"/>
    </location>
</feature>
<dbReference type="InterPro" id="IPR004358">
    <property type="entry name" value="Sig_transdc_His_kin-like_C"/>
</dbReference>
<evidence type="ECO:0000256" key="15">
    <source>
        <dbReference type="ARBA" id="ARBA00068150"/>
    </source>
</evidence>
<dbReference type="Gene3D" id="3.30.565.10">
    <property type="entry name" value="Histidine kinase-like ATPase, C-terminal domain"/>
    <property type="match status" value="1"/>
</dbReference>
<evidence type="ECO:0000256" key="17">
    <source>
        <dbReference type="PROSITE-ProRule" id="PRU00169"/>
    </source>
</evidence>
<evidence type="ECO:0000259" key="18">
    <source>
        <dbReference type="PROSITE" id="PS50109"/>
    </source>
</evidence>
<feature type="domain" description="Response regulatory" evidence="19">
    <location>
        <begin position="428"/>
        <end position="548"/>
    </location>
</feature>
<dbReference type="RefSeq" id="WP_072326520.1">
    <property type="nucleotide sequence ID" value="NZ_FPJW01000008.1"/>
</dbReference>